<sequence>MPSEQSVSAEGVSQMRTPRAGLSHEKTQPCKMCIAVLRDILHLAEEQGTNREQKAYTCGACGKQFYFTANLQEHQKQHIRENPVRYGASRCGASFLETFALHYPEEFVLRGSDFHPMKIEQGGISGRANLRERDFRFLRGCHFSYGEVFRDGQKLLCAVLGARSSDGGACAEGPGSGVRLFMVLFVPVYQGSVTFEDVAVYFSWEEWCLLDEVQIHLYLDVMLENFAVICMLGKAFTPTPIL</sequence>
<evidence type="ECO:0000256" key="9">
    <source>
        <dbReference type="ARBA" id="ARBA00023242"/>
    </source>
</evidence>
<evidence type="ECO:0000256" key="1">
    <source>
        <dbReference type="ARBA" id="ARBA00004123"/>
    </source>
</evidence>
<keyword evidence="7" id="KW-0238">DNA-binding</keyword>
<dbReference type="GO" id="GO:0003677">
    <property type="term" value="F:DNA binding"/>
    <property type="evidence" value="ECO:0007669"/>
    <property type="project" value="UniProtKB-KW"/>
</dbReference>
<evidence type="ECO:0008006" key="16">
    <source>
        <dbReference type="Google" id="ProtNLM"/>
    </source>
</evidence>
<dbReference type="PANTHER" id="PTHR23232:SF159">
    <property type="entry name" value="KRAB DOMAIN-CONTAINING PROTEIN"/>
    <property type="match status" value="1"/>
</dbReference>
<accession>A0AB34H8B4</accession>
<evidence type="ECO:0000256" key="5">
    <source>
        <dbReference type="ARBA" id="ARBA00022833"/>
    </source>
</evidence>
<dbReference type="InterPro" id="IPR013087">
    <property type="entry name" value="Znf_C2H2_type"/>
</dbReference>
<dbReference type="Proteomes" id="UP001159641">
    <property type="component" value="Unassembled WGS sequence"/>
</dbReference>
<dbReference type="PROSITE" id="PS00028">
    <property type="entry name" value="ZINC_FINGER_C2H2_1"/>
    <property type="match status" value="1"/>
</dbReference>
<protein>
    <recommendedName>
        <fullName evidence="16">Zinc finger domain-containing protein</fullName>
    </recommendedName>
</protein>
<comment type="subcellular location">
    <subcellularLocation>
        <location evidence="1">Nucleus</location>
    </subcellularLocation>
</comment>
<evidence type="ECO:0000256" key="7">
    <source>
        <dbReference type="ARBA" id="ARBA00023125"/>
    </source>
</evidence>
<keyword evidence="3" id="KW-0677">Repeat</keyword>
<evidence type="ECO:0000256" key="4">
    <source>
        <dbReference type="ARBA" id="ARBA00022771"/>
    </source>
</evidence>
<evidence type="ECO:0000313" key="14">
    <source>
        <dbReference type="EMBL" id="KAJ8787677.1"/>
    </source>
</evidence>
<evidence type="ECO:0000259" key="13">
    <source>
        <dbReference type="PROSITE" id="PS50805"/>
    </source>
</evidence>
<evidence type="ECO:0000259" key="12">
    <source>
        <dbReference type="PROSITE" id="PS50157"/>
    </source>
</evidence>
<feature type="domain" description="C2H2-type" evidence="12">
    <location>
        <begin position="56"/>
        <end position="83"/>
    </location>
</feature>
<proteinExistence type="predicted"/>
<dbReference type="FunFam" id="3.30.160.60:FF:002863">
    <property type="entry name" value="Zinc finger protein 671"/>
    <property type="match status" value="1"/>
</dbReference>
<evidence type="ECO:0000256" key="11">
    <source>
        <dbReference type="SAM" id="MobiDB-lite"/>
    </source>
</evidence>
<dbReference type="InterPro" id="IPR050169">
    <property type="entry name" value="Krueppel_C2H2_ZnF"/>
</dbReference>
<dbReference type="CDD" id="cd07765">
    <property type="entry name" value="KRAB_A-box"/>
    <property type="match status" value="1"/>
</dbReference>
<name>A0AB34H8B4_ESCRO</name>
<keyword evidence="5" id="KW-0862">Zinc</keyword>
<dbReference type="PROSITE" id="PS50157">
    <property type="entry name" value="ZINC_FINGER_C2H2_2"/>
    <property type="match status" value="1"/>
</dbReference>
<dbReference type="SUPFAM" id="SSF109640">
    <property type="entry name" value="KRAB domain (Kruppel-associated box)"/>
    <property type="match status" value="1"/>
</dbReference>
<dbReference type="InterPro" id="IPR001909">
    <property type="entry name" value="KRAB"/>
</dbReference>
<dbReference type="EMBL" id="JAIQCJ010001748">
    <property type="protein sequence ID" value="KAJ8787677.1"/>
    <property type="molecule type" value="Genomic_DNA"/>
</dbReference>
<dbReference type="SMART" id="SM00349">
    <property type="entry name" value="KRAB"/>
    <property type="match status" value="1"/>
</dbReference>
<comment type="caution">
    <text evidence="14">The sequence shown here is derived from an EMBL/GenBank/DDBJ whole genome shotgun (WGS) entry which is preliminary data.</text>
</comment>
<evidence type="ECO:0000256" key="10">
    <source>
        <dbReference type="PROSITE-ProRule" id="PRU00042"/>
    </source>
</evidence>
<evidence type="ECO:0000313" key="15">
    <source>
        <dbReference type="Proteomes" id="UP001159641"/>
    </source>
</evidence>
<keyword evidence="6" id="KW-0805">Transcription regulation</keyword>
<dbReference type="Gene3D" id="6.10.140.140">
    <property type="match status" value="1"/>
</dbReference>
<keyword evidence="4 10" id="KW-0863">Zinc-finger</keyword>
<keyword evidence="8" id="KW-0804">Transcription</keyword>
<dbReference type="Gene3D" id="3.30.160.60">
    <property type="entry name" value="Classic Zinc Finger"/>
    <property type="match status" value="1"/>
</dbReference>
<dbReference type="GO" id="GO:0006355">
    <property type="term" value="P:regulation of DNA-templated transcription"/>
    <property type="evidence" value="ECO:0007669"/>
    <property type="project" value="InterPro"/>
</dbReference>
<dbReference type="PROSITE" id="PS50805">
    <property type="entry name" value="KRAB"/>
    <property type="match status" value="1"/>
</dbReference>
<dbReference type="PANTHER" id="PTHR23232">
    <property type="entry name" value="KRAB DOMAIN C2H2 ZINC FINGER"/>
    <property type="match status" value="1"/>
</dbReference>
<reference evidence="14 15" key="1">
    <citation type="submission" date="2022-11" db="EMBL/GenBank/DDBJ databases">
        <title>Whole genome sequence of Eschrichtius robustus ER-17-0199.</title>
        <authorList>
            <person name="Bruniche-Olsen A."/>
            <person name="Black A.N."/>
            <person name="Fields C.J."/>
            <person name="Walden K."/>
            <person name="Dewoody J.A."/>
        </authorList>
    </citation>
    <scope>NUCLEOTIDE SEQUENCE [LARGE SCALE GENOMIC DNA]</scope>
    <source>
        <strain evidence="14">ER-17-0199</strain>
        <tissue evidence="14">Blubber</tissue>
    </source>
</reference>
<evidence type="ECO:0000256" key="8">
    <source>
        <dbReference type="ARBA" id="ARBA00023163"/>
    </source>
</evidence>
<dbReference type="AlphaFoldDB" id="A0AB34H8B4"/>
<gene>
    <name evidence="14" type="ORF">J1605_022811</name>
</gene>
<keyword evidence="2" id="KW-0479">Metal-binding</keyword>
<dbReference type="Pfam" id="PF01352">
    <property type="entry name" value="KRAB"/>
    <property type="match status" value="1"/>
</dbReference>
<keyword evidence="9" id="KW-0539">Nucleus</keyword>
<dbReference type="InterPro" id="IPR036236">
    <property type="entry name" value="Znf_C2H2_sf"/>
</dbReference>
<dbReference type="GO" id="GO:0008270">
    <property type="term" value="F:zinc ion binding"/>
    <property type="evidence" value="ECO:0007669"/>
    <property type="project" value="UniProtKB-KW"/>
</dbReference>
<evidence type="ECO:0000256" key="2">
    <source>
        <dbReference type="ARBA" id="ARBA00022723"/>
    </source>
</evidence>
<evidence type="ECO:0000256" key="3">
    <source>
        <dbReference type="ARBA" id="ARBA00022737"/>
    </source>
</evidence>
<feature type="region of interest" description="Disordered" evidence="11">
    <location>
        <begin position="1"/>
        <end position="23"/>
    </location>
</feature>
<evidence type="ECO:0000256" key="6">
    <source>
        <dbReference type="ARBA" id="ARBA00023015"/>
    </source>
</evidence>
<feature type="domain" description="KRAB" evidence="13">
    <location>
        <begin position="193"/>
        <end position="242"/>
    </location>
</feature>
<keyword evidence="15" id="KW-1185">Reference proteome</keyword>
<dbReference type="InterPro" id="IPR036051">
    <property type="entry name" value="KRAB_dom_sf"/>
</dbReference>
<dbReference type="GO" id="GO:0005634">
    <property type="term" value="C:nucleus"/>
    <property type="evidence" value="ECO:0007669"/>
    <property type="project" value="UniProtKB-SubCell"/>
</dbReference>
<dbReference type="SUPFAM" id="SSF57667">
    <property type="entry name" value="beta-beta-alpha zinc fingers"/>
    <property type="match status" value="1"/>
</dbReference>
<organism evidence="14 15">
    <name type="scientific">Eschrichtius robustus</name>
    <name type="common">California gray whale</name>
    <name type="synonym">Eschrichtius gibbosus</name>
    <dbReference type="NCBI Taxonomy" id="9764"/>
    <lineage>
        <taxon>Eukaryota</taxon>
        <taxon>Metazoa</taxon>
        <taxon>Chordata</taxon>
        <taxon>Craniata</taxon>
        <taxon>Vertebrata</taxon>
        <taxon>Euteleostomi</taxon>
        <taxon>Mammalia</taxon>
        <taxon>Eutheria</taxon>
        <taxon>Laurasiatheria</taxon>
        <taxon>Artiodactyla</taxon>
        <taxon>Whippomorpha</taxon>
        <taxon>Cetacea</taxon>
        <taxon>Mysticeti</taxon>
        <taxon>Eschrichtiidae</taxon>
        <taxon>Eschrichtius</taxon>
    </lineage>
</organism>